<dbReference type="RefSeq" id="WP_143924055.1">
    <property type="nucleotide sequence ID" value="NZ_VLTK01000014.1"/>
</dbReference>
<dbReference type="OrthoDB" id="4578598at2"/>
<dbReference type="Proteomes" id="UP000316406">
    <property type="component" value="Unassembled WGS sequence"/>
</dbReference>
<name>A0A556C5R4_BREAU</name>
<accession>A0A556C5R4</accession>
<evidence type="ECO:0000259" key="1">
    <source>
        <dbReference type="Pfam" id="PF18495"/>
    </source>
</evidence>
<keyword evidence="3" id="KW-1185">Reference proteome</keyword>
<evidence type="ECO:0000313" key="2">
    <source>
        <dbReference type="EMBL" id="TSI12794.1"/>
    </source>
</evidence>
<gene>
    <name evidence="2" type="ORF">FO013_18585</name>
</gene>
<reference evidence="2 3" key="1">
    <citation type="submission" date="2019-07" db="EMBL/GenBank/DDBJ databases">
        <title>Draft genome sequence of Brevibacterium aurantiacum XU54 isolated from Xinjiang China.</title>
        <authorList>
            <person name="Xu X."/>
        </authorList>
    </citation>
    <scope>NUCLEOTIDE SEQUENCE [LARGE SCALE GENOMIC DNA]</scope>
    <source>
        <strain evidence="2 3">XU54</strain>
    </source>
</reference>
<sequence length="78" mass="8845">MTAATQAPTKPLDLEAKWPEIFDSMTPRQVHTVVQIVASSWHEGREPEREHTARLAARVRGDLSKAEYRRLEGLPPAR</sequence>
<comment type="caution">
    <text evidence="2">The sequence shown here is derived from an EMBL/GenBank/DDBJ whole genome shotgun (WGS) entry which is preliminary data.</text>
</comment>
<dbReference type="EMBL" id="VLTK01000014">
    <property type="protein sequence ID" value="TSI12794.1"/>
    <property type="molecule type" value="Genomic_DNA"/>
</dbReference>
<organism evidence="2 3">
    <name type="scientific">Brevibacterium aurantiacum</name>
    <dbReference type="NCBI Taxonomy" id="273384"/>
    <lineage>
        <taxon>Bacteria</taxon>
        <taxon>Bacillati</taxon>
        <taxon>Actinomycetota</taxon>
        <taxon>Actinomycetes</taxon>
        <taxon>Micrococcales</taxon>
        <taxon>Brevibacteriaceae</taxon>
        <taxon>Brevibacterium</taxon>
    </lineage>
</organism>
<proteinExistence type="predicted"/>
<protein>
    <recommendedName>
        <fullName evidence="1">Antitoxin VbhA domain-containing protein</fullName>
    </recommendedName>
</protein>
<dbReference type="Pfam" id="PF18495">
    <property type="entry name" value="VbhA"/>
    <property type="match status" value="1"/>
</dbReference>
<dbReference type="InterPro" id="IPR041535">
    <property type="entry name" value="VbhA"/>
</dbReference>
<dbReference type="AlphaFoldDB" id="A0A556C5R4"/>
<feature type="domain" description="Antitoxin VbhA" evidence="1">
    <location>
        <begin position="31"/>
        <end position="70"/>
    </location>
</feature>
<evidence type="ECO:0000313" key="3">
    <source>
        <dbReference type="Proteomes" id="UP000316406"/>
    </source>
</evidence>